<evidence type="ECO:0000313" key="1">
    <source>
        <dbReference type="EMBL" id="DAE29839.1"/>
    </source>
</evidence>
<organism evidence="1">
    <name type="scientific">virus sp. ctqEG8</name>
    <dbReference type="NCBI Taxonomy" id="2827998"/>
    <lineage>
        <taxon>Viruses</taxon>
    </lineage>
</organism>
<proteinExistence type="predicted"/>
<protein>
    <submittedName>
        <fullName evidence="1">Uncharacterized protein</fullName>
    </submittedName>
</protein>
<name>A0A8S5REQ4_9VIRU</name>
<dbReference type="EMBL" id="BK059100">
    <property type="protein sequence ID" value="DAE29839.1"/>
    <property type="molecule type" value="Genomic_DNA"/>
</dbReference>
<reference evidence="1" key="1">
    <citation type="journal article" date="2021" name="Proc. Natl. Acad. Sci. U.S.A.">
        <title>A Catalog of Tens of Thousands of Viruses from Human Metagenomes Reveals Hidden Associations with Chronic Diseases.</title>
        <authorList>
            <person name="Tisza M.J."/>
            <person name="Buck C.B."/>
        </authorList>
    </citation>
    <scope>NUCLEOTIDE SEQUENCE</scope>
    <source>
        <strain evidence="1">CtqEG8</strain>
    </source>
</reference>
<accession>A0A8S5REQ4</accession>
<sequence>MRVQVTSTVSWDDNGDEIIERYPFLKDPRFKLERVATGKKREFFDYKSGKWRFRDESTLYVTIDKLEDFQYFVEMVKKTNKNAYNGQTILMVDDDGNWELEIYDGYRE</sequence>